<evidence type="ECO:0000313" key="2">
    <source>
        <dbReference type="EMBL" id="GAA47570.1"/>
    </source>
</evidence>
<sequence length="389" mass="43340">MGEPMAPGLNGPYKPDSRGGGRRKTPRKRRAVLEKSRQKADRYAADSPSDPLTETRRTAIKSVNLTGRTTLGYAPADAAEVVLKCLSRNCPSLSDKLRDIKQSACLKQLSIIALTGTWPAPDVSDAEIWIDGYSTFRADSERERTGDLNAPRTPWLETKHIGFSKQRIGAQESRSTKHLDSKYRRTRQITRGWKCASAMMTRRWHDISATIPYIIRTVTSRPLGTLAANSKHCLPGPNCLCVKCFLIHLRLSSNLNLFVNFRSVLQTNSMTFFTVHFSTTSPPQGTFTPDFAPTATPIVHPSVTALSSPTEHVTLQRRRAQAYGYGWNGMAAKDTTRLSMLWLVGSIISLVEMEVCECNDDTALARHIRNYSLHNPDCHLPPSRNPSCK</sequence>
<evidence type="ECO:0000313" key="3">
    <source>
        <dbReference type="Proteomes" id="UP000008909"/>
    </source>
</evidence>
<dbReference type="EMBL" id="DF142844">
    <property type="protein sequence ID" value="GAA47570.1"/>
    <property type="molecule type" value="Genomic_DNA"/>
</dbReference>
<organism evidence="2 3">
    <name type="scientific">Clonorchis sinensis</name>
    <name type="common">Chinese liver fluke</name>
    <dbReference type="NCBI Taxonomy" id="79923"/>
    <lineage>
        <taxon>Eukaryota</taxon>
        <taxon>Metazoa</taxon>
        <taxon>Spiralia</taxon>
        <taxon>Lophotrochozoa</taxon>
        <taxon>Platyhelminthes</taxon>
        <taxon>Trematoda</taxon>
        <taxon>Digenea</taxon>
        <taxon>Opisthorchiida</taxon>
        <taxon>Opisthorchiata</taxon>
        <taxon>Opisthorchiidae</taxon>
        <taxon>Clonorchis</taxon>
    </lineage>
</organism>
<accession>G7Y3N4</accession>
<feature type="compositionally biased region" description="Basic residues" evidence="1">
    <location>
        <begin position="20"/>
        <end position="30"/>
    </location>
</feature>
<reference key="2">
    <citation type="submission" date="2011-10" db="EMBL/GenBank/DDBJ databases">
        <title>The genome and transcriptome sequence of Clonorchis sinensis provide insights into the carcinogenic liver fluke.</title>
        <authorList>
            <person name="Wang X."/>
            <person name="Huang Y."/>
            <person name="Chen W."/>
            <person name="Liu H."/>
            <person name="Guo L."/>
            <person name="Chen Y."/>
            <person name="Luo F."/>
            <person name="Zhou W."/>
            <person name="Sun J."/>
            <person name="Mao Q."/>
            <person name="Liang P."/>
            <person name="Zhou C."/>
            <person name="Tian Y."/>
            <person name="Men J."/>
            <person name="Lv X."/>
            <person name="Huang L."/>
            <person name="Zhou J."/>
            <person name="Hu Y."/>
            <person name="Li R."/>
            <person name="Zhang F."/>
            <person name="Lei H."/>
            <person name="Li X."/>
            <person name="Hu X."/>
            <person name="Liang C."/>
            <person name="Xu J."/>
            <person name="Wu Z."/>
            <person name="Yu X."/>
        </authorList>
    </citation>
    <scope>NUCLEOTIDE SEQUENCE</scope>
    <source>
        <strain>Henan</strain>
    </source>
</reference>
<evidence type="ECO:0000256" key="1">
    <source>
        <dbReference type="SAM" id="MobiDB-lite"/>
    </source>
</evidence>
<keyword evidence="3" id="KW-1185">Reference proteome</keyword>
<proteinExistence type="predicted"/>
<gene>
    <name evidence="2" type="ORF">CLF_100527</name>
</gene>
<name>G7Y3N4_CLOSI</name>
<dbReference type="Proteomes" id="UP000008909">
    <property type="component" value="Unassembled WGS sequence"/>
</dbReference>
<reference evidence="2" key="1">
    <citation type="journal article" date="2011" name="Genome Biol.">
        <title>The draft genome of the carcinogenic human liver fluke Clonorchis sinensis.</title>
        <authorList>
            <person name="Wang X."/>
            <person name="Chen W."/>
            <person name="Huang Y."/>
            <person name="Sun J."/>
            <person name="Men J."/>
            <person name="Liu H."/>
            <person name="Luo F."/>
            <person name="Guo L."/>
            <person name="Lv X."/>
            <person name="Deng C."/>
            <person name="Zhou C."/>
            <person name="Fan Y."/>
            <person name="Li X."/>
            <person name="Huang L."/>
            <person name="Hu Y."/>
            <person name="Liang C."/>
            <person name="Hu X."/>
            <person name="Xu J."/>
            <person name="Yu X."/>
        </authorList>
    </citation>
    <scope>NUCLEOTIDE SEQUENCE [LARGE SCALE GENOMIC DNA]</scope>
    <source>
        <strain evidence="2">Henan</strain>
    </source>
</reference>
<dbReference type="AlphaFoldDB" id="G7Y3N4"/>
<protein>
    <submittedName>
        <fullName evidence="2">Uncharacterized protein</fullName>
    </submittedName>
</protein>
<feature type="region of interest" description="Disordered" evidence="1">
    <location>
        <begin position="1"/>
        <end position="54"/>
    </location>
</feature>
<feature type="compositionally biased region" description="Basic and acidic residues" evidence="1">
    <location>
        <begin position="31"/>
        <end position="44"/>
    </location>
</feature>